<keyword evidence="2" id="KW-0391">Immunity</keyword>
<organism evidence="4 5">
    <name type="scientific">Ataeniobius toweri</name>
    <dbReference type="NCBI Taxonomy" id="208326"/>
    <lineage>
        <taxon>Eukaryota</taxon>
        <taxon>Metazoa</taxon>
        <taxon>Chordata</taxon>
        <taxon>Craniata</taxon>
        <taxon>Vertebrata</taxon>
        <taxon>Euteleostomi</taxon>
        <taxon>Actinopterygii</taxon>
        <taxon>Neopterygii</taxon>
        <taxon>Teleostei</taxon>
        <taxon>Neoteleostei</taxon>
        <taxon>Acanthomorphata</taxon>
        <taxon>Ovalentaria</taxon>
        <taxon>Atherinomorphae</taxon>
        <taxon>Cyprinodontiformes</taxon>
        <taxon>Goodeidae</taxon>
        <taxon>Ataeniobius</taxon>
    </lineage>
</organism>
<dbReference type="InterPro" id="IPR013106">
    <property type="entry name" value="Ig_V-set"/>
</dbReference>
<dbReference type="PROSITE" id="PS50835">
    <property type="entry name" value="IG_LIKE"/>
    <property type="match status" value="1"/>
</dbReference>
<dbReference type="InterPro" id="IPR013783">
    <property type="entry name" value="Ig-like_fold"/>
</dbReference>
<evidence type="ECO:0000256" key="2">
    <source>
        <dbReference type="ARBA" id="ARBA00022859"/>
    </source>
</evidence>
<dbReference type="Pfam" id="PF07686">
    <property type="entry name" value="V-set"/>
    <property type="match status" value="1"/>
</dbReference>
<evidence type="ECO:0000256" key="1">
    <source>
        <dbReference type="ARBA" id="ARBA00022729"/>
    </source>
</evidence>
<dbReference type="InterPro" id="IPR050413">
    <property type="entry name" value="TCR_beta_variable"/>
</dbReference>
<dbReference type="EMBL" id="JAHUTI010079643">
    <property type="protein sequence ID" value="MED6257858.1"/>
    <property type="molecule type" value="Genomic_DNA"/>
</dbReference>
<dbReference type="InterPro" id="IPR007110">
    <property type="entry name" value="Ig-like_dom"/>
</dbReference>
<dbReference type="Gene3D" id="2.60.40.10">
    <property type="entry name" value="Immunoglobulins"/>
    <property type="match status" value="1"/>
</dbReference>
<dbReference type="PANTHER" id="PTHR23268:SF102">
    <property type="entry name" value="IMMUNOGLOBULIN V-SET DOMAIN-CONTAINING PROTEIN"/>
    <property type="match status" value="1"/>
</dbReference>
<protein>
    <recommendedName>
        <fullName evidence="3">Ig-like domain-containing protein</fullName>
    </recommendedName>
</protein>
<evidence type="ECO:0000313" key="5">
    <source>
        <dbReference type="Proteomes" id="UP001345963"/>
    </source>
</evidence>
<evidence type="ECO:0000313" key="4">
    <source>
        <dbReference type="EMBL" id="MED6257858.1"/>
    </source>
</evidence>
<proteinExistence type="predicted"/>
<gene>
    <name evidence="4" type="ORF">ATANTOWER_032598</name>
</gene>
<evidence type="ECO:0000259" key="3">
    <source>
        <dbReference type="PROSITE" id="PS50835"/>
    </source>
</evidence>
<dbReference type="Proteomes" id="UP001345963">
    <property type="component" value="Unassembled WGS sequence"/>
</dbReference>
<comment type="caution">
    <text evidence="4">The sequence shown here is derived from an EMBL/GenBank/DDBJ whole genome shotgun (WGS) entry which is preliminary data.</text>
</comment>
<keyword evidence="1" id="KW-0732">Signal</keyword>
<reference evidence="4 5" key="1">
    <citation type="submission" date="2021-07" db="EMBL/GenBank/DDBJ databases">
        <authorList>
            <person name="Palmer J.M."/>
        </authorList>
    </citation>
    <scope>NUCLEOTIDE SEQUENCE [LARGE SCALE GENOMIC DNA]</scope>
    <source>
        <strain evidence="4 5">AT_MEX2019</strain>
        <tissue evidence="4">Muscle</tissue>
    </source>
</reference>
<dbReference type="InterPro" id="IPR036179">
    <property type="entry name" value="Ig-like_dom_sf"/>
</dbReference>
<keyword evidence="5" id="KW-1185">Reference proteome</keyword>
<accession>A0ABU7C572</accession>
<dbReference type="SUPFAM" id="SSF48726">
    <property type="entry name" value="Immunoglobulin"/>
    <property type="match status" value="1"/>
</dbReference>
<feature type="domain" description="Ig-like" evidence="3">
    <location>
        <begin position="42"/>
        <end position="141"/>
    </location>
</feature>
<sequence length="141" mass="15644">MFHRTGETADVLTASRATIKSSGTSNQNIRRSCWQQGSSLSDQVHQTPAEMFHKPGGAALINCSHSIESYNRILWYKHSNNKQMEFLGYMNVMFGTPEPGVNVKINGSANKDKICTLTVEDLSVDSSAIYFCAARYHSASY</sequence>
<name>A0ABU7C572_9TELE</name>
<dbReference type="PANTHER" id="PTHR23268">
    <property type="entry name" value="T-CELL RECEPTOR BETA CHAIN"/>
    <property type="match status" value="1"/>
</dbReference>